<evidence type="ECO:0000256" key="1">
    <source>
        <dbReference type="SAM" id="MobiDB-lite"/>
    </source>
</evidence>
<dbReference type="Proteomes" id="UP000663864">
    <property type="component" value="Unassembled WGS sequence"/>
</dbReference>
<evidence type="ECO:0000313" key="4">
    <source>
        <dbReference type="Proteomes" id="UP000663836"/>
    </source>
</evidence>
<accession>A0A818QNY7</accession>
<gene>
    <name evidence="3" type="ORF">JBS370_LOCUS5982</name>
    <name evidence="2" type="ORF">ZHD862_LOCUS25577</name>
</gene>
<evidence type="ECO:0000313" key="2">
    <source>
        <dbReference type="EMBL" id="CAF1254681.1"/>
    </source>
</evidence>
<reference evidence="3" key="1">
    <citation type="submission" date="2021-02" db="EMBL/GenBank/DDBJ databases">
        <authorList>
            <person name="Nowell W R."/>
        </authorList>
    </citation>
    <scope>NUCLEOTIDE SEQUENCE</scope>
</reference>
<dbReference type="Proteomes" id="UP000663836">
    <property type="component" value="Unassembled WGS sequence"/>
</dbReference>
<feature type="region of interest" description="Disordered" evidence="1">
    <location>
        <begin position="1"/>
        <end position="22"/>
    </location>
</feature>
<sequence length="176" mass="20281">MKSRTTKSTKNKKSKENGVSTLEQHKNELATVDPEFYQFIKTKRCYFINFDVNKDDEWIPNDDPEQQIHQLLEQLEEMELLPDKKNQPTLNTIRHVIRAFDLVIQSAHGGADVSADTDDRTKKKKKKQIKIGTIDDLESFNAIICVYPKQSLPAIYRFLPIKILSTSKLKAETSSN</sequence>
<dbReference type="EMBL" id="CAJOBD010000320">
    <property type="protein sequence ID" value="CAF3644222.1"/>
    <property type="molecule type" value="Genomic_DNA"/>
</dbReference>
<proteinExistence type="predicted"/>
<evidence type="ECO:0000313" key="3">
    <source>
        <dbReference type="EMBL" id="CAF3644222.1"/>
    </source>
</evidence>
<comment type="caution">
    <text evidence="3">The sequence shown here is derived from an EMBL/GenBank/DDBJ whole genome shotgun (WGS) entry which is preliminary data.</text>
</comment>
<name>A0A818QNY7_9BILA</name>
<organism evidence="3 4">
    <name type="scientific">Rotaria sordida</name>
    <dbReference type="NCBI Taxonomy" id="392033"/>
    <lineage>
        <taxon>Eukaryota</taxon>
        <taxon>Metazoa</taxon>
        <taxon>Spiralia</taxon>
        <taxon>Gnathifera</taxon>
        <taxon>Rotifera</taxon>
        <taxon>Eurotatoria</taxon>
        <taxon>Bdelloidea</taxon>
        <taxon>Philodinida</taxon>
        <taxon>Philodinidae</taxon>
        <taxon>Rotaria</taxon>
    </lineage>
</organism>
<protein>
    <submittedName>
        <fullName evidence="3">Uncharacterized protein</fullName>
    </submittedName>
</protein>
<dbReference type="EMBL" id="CAJNOT010001835">
    <property type="protein sequence ID" value="CAF1254681.1"/>
    <property type="molecule type" value="Genomic_DNA"/>
</dbReference>
<dbReference type="AlphaFoldDB" id="A0A818QNY7"/>
<feature type="compositionally biased region" description="Basic residues" evidence="1">
    <location>
        <begin position="1"/>
        <end position="13"/>
    </location>
</feature>